<dbReference type="Pfam" id="PF00403">
    <property type="entry name" value="HMA"/>
    <property type="match status" value="1"/>
</dbReference>
<dbReference type="Gene3D" id="3.30.70.100">
    <property type="match status" value="1"/>
</dbReference>
<name>A0ABV7BNM2_9PROT</name>
<dbReference type="EMBL" id="JBHRSB010000001">
    <property type="protein sequence ID" value="MFC2999261.1"/>
    <property type="molecule type" value="Genomic_DNA"/>
</dbReference>
<reference evidence="4" key="1">
    <citation type="journal article" date="2019" name="Int. J. Syst. Evol. Microbiol.">
        <title>The Global Catalogue of Microorganisms (GCM) 10K type strain sequencing project: providing services to taxonomists for standard genome sequencing and annotation.</title>
        <authorList>
            <consortium name="The Broad Institute Genomics Platform"/>
            <consortium name="The Broad Institute Genome Sequencing Center for Infectious Disease"/>
            <person name="Wu L."/>
            <person name="Ma J."/>
        </authorList>
    </citation>
    <scope>NUCLEOTIDE SEQUENCE [LARGE SCALE GENOMIC DNA]</scope>
    <source>
        <strain evidence="4">CGMCC 1.16855</strain>
    </source>
</reference>
<dbReference type="InterPro" id="IPR017969">
    <property type="entry name" value="Heavy-metal-associated_CS"/>
</dbReference>
<dbReference type="Proteomes" id="UP001595420">
    <property type="component" value="Unassembled WGS sequence"/>
</dbReference>
<comment type="caution">
    <text evidence="3">The sequence shown here is derived from an EMBL/GenBank/DDBJ whole genome shotgun (WGS) entry which is preliminary data.</text>
</comment>
<feature type="domain" description="HMA" evidence="2">
    <location>
        <begin position="1"/>
        <end position="64"/>
    </location>
</feature>
<dbReference type="PROSITE" id="PS01047">
    <property type="entry name" value="HMA_1"/>
    <property type="match status" value="1"/>
</dbReference>
<evidence type="ECO:0000313" key="4">
    <source>
        <dbReference type="Proteomes" id="UP001595420"/>
    </source>
</evidence>
<sequence>MTEALKVDGMTCGHCVRAVTKAIQARDPQAKVEVDLVAGQVRAESRLSRAELAAAVASEGYSVTV</sequence>
<accession>A0ABV7BNM2</accession>
<dbReference type="InterPro" id="IPR036163">
    <property type="entry name" value="HMA_dom_sf"/>
</dbReference>
<dbReference type="RefSeq" id="WP_343215157.1">
    <property type="nucleotide sequence ID" value="NZ_JAFNJS010000001.1"/>
</dbReference>
<dbReference type="CDD" id="cd00371">
    <property type="entry name" value="HMA"/>
    <property type="match status" value="1"/>
</dbReference>
<evidence type="ECO:0000256" key="1">
    <source>
        <dbReference type="ARBA" id="ARBA00022723"/>
    </source>
</evidence>
<keyword evidence="4" id="KW-1185">Reference proteome</keyword>
<evidence type="ECO:0000259" key="2">
    <source>
        <dbReference type="PROSITE" id="PS50846"/>
    </source>
</evidence>
<dbReference type="PROSITE" id="PS50846">
    <property type="entry name" value="HMA_2"/>
    <property type="match status" value="1"/>
</dbReference>
<gene>
    <name evidence="3" type="ORF">ACFOD3_05100</name>
</gene>
<protein>
    <submittedName>
        <fullName evidence="3">Heavy-metal-associated domain-containing protein</fullName>
    </submittedName>
</protein>
<dbReference type="InterPro" id="IPR006121">
    <property type="entry name" value="HMA_dom"/>
</dbReference>
<evidence type="ECO:0000313" key="3">
    <source>
        <dbReference type="EMBL" id="MFC2999261.1"/>
    </source>
</evidence>
<dbReference type="SUPFAM" id="SSF55008">
    <property type="entry name" value="HMA, heavy metal-associated domain"/>
    <property type="match status" value="1"/>
</dbReference>
<keyword evidence="1" id="KW-0479">Metal-binding</keyword>
<organism evidence="3 4">
    <name type="scientific">Falsiroseomonas tokyonensis</name>
    <dbReference type="NCBI Taxonomy" id="430521"/>
    <lineage>
        <taxon>Bacteria</taxon>
        <taxon>Pseudomonadati</taxon>
        <taxon>Pseudomonadota</taxon>
        <taxon>Alphaproteobacteria</taxon>
        <taxon>Acetobacterales</taxon>
        <taxon>Roseomonadaceae</taxon>
        <taxon>Falsiroseomonas</taxon>
    </lineage>
</organism>
<proteinExistence type="predicted"/>